<organism evidence="4 5">
    <name type="scientific">Edaphobacter dinghuensis</name>
    <dbReference type="NCBI Taxonomy" id="1560005"/>
    <lineage>
        <taxon>Bacteria</taxon>
        <taxon>Pseudomonadati</taxon>
        <taxon>Acidobacteriota</taxon>
        <taxon>Terriglobia</taxon>
        <taxon>Terriglobales</taxon>
        <taxon>Acidobacteriaceae</taxon>
        <taxon>Edaphobacter</taxon>
    </lineage>
</organism>
<comment type="caution">
    <text evidence="4">The sequence shown here is derived from an EMBL/GenBank/DDBJ whole genome shotgun (WGS) entry which is preliminary data.</text>
</comment>
<keyword evidence="2" id="KW-0732">Signal</keyword>
<gene>
    <name evidence="4" type="ORF">GCM10011585_22120</name>
</gene>
<dbReference type="Proteomes" id="UP000647241">
    <property type="component" value="Unassembled WGS sequence"/>
</dbReference>
<sequence>MRPLVLLAAALSIGLCLPVHAQEAPSPDGPPPASTAAPQPREDQDVETLKVNVNLVNVYFSVRDKDGFITNLHKDDCQIAEDKVPQTIKNFTQEKKLPLTIGILLDTSGSQQNVLPLEQQSGAEFLKDVLTPKDEAFLISFDINVDLLSDYTNDPRELRRAIDKATINTGAGTGSVTGNGTPRGTLLYDAVYLAAHDKLRQEAGRKVLVMLTDGGDQGSQETLKSSIEAAQKSNTIIYVILIADRGFYGGGFGINLADTGAAAMDRLARETGGRVINVGNNGKKLEDAFDQIQDELRTQYLASYTPTNLKVDGTFRTLNITCQKGQKVQARKGYYALADSMGNDE</sequence>
<protein>
    <recommendedName>
        <fullName evidence="3">VWFA domain-containing protein</fullName>
    </recommendedName>
</protein>
<evidence type="ECO:0000256" key="2">
    <source>
        <dbReference type="SAM" id="SignalP"/>
    </source>
</evidence>
<evidence type="ECO:0000256" key="1">
    <source>
        <dbReference type="SAM" id="MobiDB-lite"/>
    </source>
</evidence>
<dbReference type="Gene3D" id="3.40.50.410">
    <property type="entry name" value="von Willebrand factor, type A domain"/>
    <property type="match status" value="1"/>
</dbReference>
<dbReference type="EMBL" id="BMGT01000002">
    <property type="protein sequence ID" value="GGG78509.1"/>
    <property type="molecule type" value="Genomic_DNA"/>
</dbReference>
<evidence type="ECO:0000313" key="5">
    <source>
        <dbReference type="Proteomes" id="UP000647241"/>
    </source>
</evidence>
<dbReference type="InterPro" id="IPR002035">
    <property type="entry name" value="VWF_A"/>
</dbReference>
<keyword evidence="5" id="KW-1185">Reference proteome</keyword>
<feature type="signal peptide" evidence="2">
    <location>
        <begin position="1"/>
        <end position="21"/>
    </location>
</feature>
<dbReference type="PROSITE" id="PS50234">
    <property type="entry name" value="VWFA"/>
    <property type="match status" value="1"/>
</dbReference>
<dbReference type="RefSeq" id="WP_188554172.1">
    <property type="nucleotide sequence ID" value="NZ_BMGT01000002.1"/>
</dbReference>
<reference evidence="4" key="2">
    <citation type="submission" date="2020-09" db="EMBL/GenBank/DDBJ databases">
        <authorList>
            <person name="Sun Q."/>
            <person name="Zhou Y."/>
        </authorList>
    </citation>
    <scope>NUCLEOTIDE SEQUENCE</scope>
    <source>
        <strain evidence="4">CGMCC 1.12997</strain>
    </source>
</reference>
<dbReference type="CDD" id="cd00198">
    <property type="entry name" value="vWFA"/>
    <property type="match status" value="1"/>
</dbReference>
<name>A0A917HGQ2_9BACT</name>
<feature type="domain" description="VWFA" evidence="3">
    <location>
        <begin position="100"/>
        <end position="292"/>
    </location>
</feature>
<accession>A0A917HGQ2</accession>
<evidence type="ECO:0000259" key="3">
    <source>
        <dbReference type="PROSITE" id="PS50234"/>
    </source>
</evidence>
<feature type="chain" id="PRO_5037226090" description="VWFA domain-containing protein" evidence="2">
    <location>
        <begin position="22"/>
        <end position="345"/>
    </location>
</feature>
<dbReference type="InterPro" id="IPR036465">
    <property type="entry name" value="vWFA_dom_sf"/>
</dbReference>
<reference evidence="4" key="1">
    <citation type="journal article" date="2014" name="Int. J. Syst. Evol. Microbiol.">
        <title>Complete genome sequence of Corynebacterium casei LMG S-19264T (=DSM 44701T), isolated from a smear-ripened cheese.</title>
        <authorList>
            <consortium name="US DOE Joint Genome Institute (JGI-PGF)"/>
            <person name="Walter F."/>
            <person name="Albersmeier A."/>
            <person name="Kalinowski J."/>
            <person name="Ruckert C."/>
        </authorList>
    </citation>
    <scope>NUCLEOTIDE SEQUENCE</scope>
    <source>
        <strain evidence="4">CGMCC 1.12997</strain>
    </source>
</reference>
<feature type="region of interest" description="Disordered" evidence="1">
    <location>
        <begin position="22"/>
        <end position="44"/>
    </location>
</feature>
<proteinExistence type="predicted"/>
<dbReference type="InterPro" id="IPR017802">
    <property type="entry name" value="VWFA-rel_acidobac-type"/>
</dbReference>
<dbReference type="SUPFAM" id="SSF53300">
    <property type="entry name" value="vWA-like"/>
    <property type="match status" value="1"/>
</dbReference>
<evidence type="ECO:0000313" key="4">
    <source>
        <dbReference type="EMBL" id="GGG78509.1"/>
    </source>
</evidence>
<dbReference type="AlphaFoldDB" id="A0A917HGQ2"/>
<dbReference type="SMART" id="SM00327">
    <property type="entry name" value="VWA"/>
    <property type="match status" value="1"/>
</dbReference>
<dbReference type="NCBIfam" id="TIGR03436">
    <property type="entry name" value="acidobact_VWFA"/>
    <property type="match status" value="1"/>
</dbReference>